<evidence type="ECO:0000256" key="1">
    <source>
        <dbReference type="SAM" id="SignalP"/>
    </source>
</evidence>
<proteinExistence type="predicted"/>
<feature type="signal peptide" evidence="1">
    <location>
        <begin position="1"/>
        <end position="20"/>
    </location>
</feature>
<dbReference type="EMBL" id="NEDP02002225">
    <property type="protein sequence ID" value="OWF51509.1"/>
    <property type="molecule type" value="Genomic_DNA"/>
</dbReference>
<protein>
    <submittedName>
        <fullName evidence="2">Uncharacterized protein</fullName>
    </submittedName>
</protein>
<comment type="caution">
    <text evidence="2">The sequence shown here is derived from an EMBL/GenBank/DDBJ whole genome shotgun (WGS) entry which is preliminary data.</text>
</comment>
<dbReference type="Proteomes" id="UP000242188">
    <property type="component" value="Unassembled WGS sequence"/>
</dbReference>
<sequence length="97" mass="10527">MRGSLLFCCTVLVSVSLIQGDPIRSSRHGAACPGGRRPTLCYANPCDLELGTCNSDPTLECRANYCLGCEVVDFYDVTGVKVTCRDNIDGIHKKKLD</sequence>
<evidence type="ECO:0000313" key="3">
    <source>
        <dbReference type="Proteomes" id="UP000242188"/>
    </source>
</evidence>
<evidence type="ECO:0000313" key="2">
    <source>
        <dbReference type="EMBL" id="OWF51509.1"/>
    </source>
</evidence>
<keyword evidence="3" id="KW-1185">Reference proteome</keyword>
<reference evidence="2 3" key="1">
    <citation type="journal article" date="2017" name="Nat. Ecol. Evol.">
        <title>Scallop genome provides insights into evolution of bilaterian karyotype and development.</title>
        <authorList>
            <person name="Wang S."/>
            <person name="Zhang J."/>
            <person name="Jiao W."/>
            <person name="Li J."/>
            <person name="Xun X."/>
            <person name="Sun Y."/>
            <person name="Guo X."/>
            <person name="Huan P."/>
            <person name="Dong B."/>
            <person name="Zhang L."/>
            <person name="Hu X."/>
            <person name="Sun X."/>
            <person name="Wang J."/>
            <person name="Zhao C."/>
            <person name="Wang Y."/>
            <person name="Wang D."/>
            <person name="Huang X."/>
            <person name="Wang R."/>
            <person name="Lv J."/>
            <person name="Li Y."/>
            <person name="Zhang Z."/>
            <person name="Liu B."/>
            <person name="Lu W."/>
            <person name="Hui Y."/>
            <person name="Liang J."/>
            <person name="Zhou Z."/>
            <person name="Hou R."/>
            <person name="Li X."/>
            <person name="Liu Y."/>
            <person name="Li H."/>
            <person name="Ning X."/>
            <person name="Lin Y."/>
            <person name="Zhao L."/>
            <person name="Xing Q."/>
            <person name="Dou J."/>
            <person name="Li Y."/>
            <person name="Mao J."/>
            <person name="Guo H."/>
            <person name="Dou H."/>
            <person name="Li T."/>
            <person name="Mu C."/>
            <person name="Jiang W."/>
            <person name="Fu Q."/>
            <person name="Fu X."/>
            <person name="Miao Y."/>
            <person name="Liu J."/>
            <person name="Yu Q."/>
            <person name="Li R."/>
            <person name="Liao H."/>
            <person name="Li X."/>
            <person name="Kong Y."/>
            <person name="Jiang Z."/>
            <person name="Chourrout D."/>
            <person name="Li R."/>
            <person name="Bao Z."/>
        </authorList>
    </citation>
    <scope>NUCLEOTIDE SEQUENCE [LARGE SCALE GENOMIC DNA]</scope>
    <source>
        <strain evidence="2 3">PY_sf001</strain>
    </source>
</reference>
<name>A0A210QS20_MIZYE</name>
<accession>A0A210QS20</accession>
<feature type="chain" id="PRO_5012329395" evidence="1">
    <location>
        <begin position="21"/>
        <end position="97"/>
    </location>
</feature>
<organism evidence="2 3">
    <name type="scientific">Mizuhopecten yessoensis</name>
    <name type="common">Japanese scallop</name>
    <name type="synonym">Patinopecten yessoensis</name>
    <dbReference type="NCBI Taxonomy" id="6573"/>
    <lineage>
        <taxon>Eukaryota</taxon>
        <taxon>Metazoa</taxon>
        <taxon>Spiralia</taxon>
        <taxon>Lophotrochozoa</taxon>
        <taxon>Mollusca</taxon>
        <taxon>Bivalvia</taxon>
        <taxon>Autobranchia</taxon>
        <taxon>Pteriomorphia</taxon>
        <taxon>Pectinida</taxon>
        <taxon>Pectinoidea</taxon>
        <taxon>Pectinidae</taxon>
        <taxon>Mizuhopecten</taxon>
    </lineage>
</organism>
<dbReference type="AlphaFoldDB" id="A0A210QS20"/>
<keyword evidence="1" id="KW-0732">Signal</keyword>
<gene>
    <name evidence="2" type="ORF">KP79_PYT21850</name>
</gene>